<feature type="region of interest" description="Disordered" evidence="1">
    <location>
        <begin position="32"/>
        <end position="57"/>
    </location>
</feature>
<comment type="caution">
    <text evidence="3">The sequence shown here is derived from an EMBL/GenBank/DDBJ whole genome shotgun (WGS) entry which is preliminary data.</text>
</comment>
<dbReference type="Gene3D" id="3.40.50.1820">
    <property type="entry name" value="alpha/beta hydrolase"/>
    <property type="match status" value="1"/>
</dbReference>
<proteinExistence type="predicted"/>
<dbReference type="EMBL" id="JBHTGP010000003">
    <property type="protein sequence ID" value="MFD0684454.1"/>
    <property type="molecule type" value="Genomic_DNA"/>
</dbReference>
<keyword evidence="2" id="KW-0732">Signal</keyword>
<dbReference type="RefSeq" id="WP_131764073.1">
    <property type="nucleotide sequence ID" value="NZ_CAACUY010000488.1"/>
</dbReference>
<organism evidence="3 4">
    <name type="scientific">Actinomadura fibrosa</name>
    <dbReference type="NCBI Taxonomy" id="111802"/>
    <lineage>
        <taxon>Bacteria</taxon>
        <taxon>Bacillati</taxon>
        <taxon>Actinomycetota</taxon>
        <taxon>Actinomycetes</taxon>
        <taxon>Streptosporangiales</taxon>
        <taxon>Thermomonosporaceae</taxon>
        <taxon>Actinomadura</taxon>
    </lineage>
</organism>
<evidence type="ECO:0000313" key="3">
    <source>
        <dbReference type="EMBL" id="MFD0684454.1"/>
    </source>
</evidence>
<dbReference type="Pfam" id="PF03583">
    <property type="entry name" value="LIP"/>
    <property type="match status" value="1"/>
</dbReference>
<evidence type="ECO:0000256" key="2">
    <source>
        <dbReference type="SAM" id="SignalP"/>
    </source>
</evidence>
<evidence type="ECO:0000313" key="4">
    <source>
        <dbReference type="Proteomes" id="UP001597063"/>
    </source>
</evidence>
<dbReference type="InterPro" id="IPR005152">
    <property type="entry name" value="Lipase_secreted"/>
</dbReference>
<gene>
    <name evidence="3" type="ORF">ACFQZM_08110</name>
</gene>
<dbReference type="PANTHER" id="PTHR34853:SF1">
    <property type="entry name" value="LIPASE 5"/>
    <property type="match status" value="1"/>
</dbReference>
<evidence type="ECO:0000256" key="1">
    <source>
        <dbReference type="SAM" id="MobiDB-lite"/>
    </source>
</evidence>
<dbReference type="PANTHER" id="PTHR34853">
    <property type="match status" value="1"/>
</dbReference>
<protein>
    <submittedName>
        <fullName evidence="3">Lipase family protein</fullName>
    </submittedName>
</protein>
<accession>A0ABW2XG11</accession>
<reference evidence="4" key="1">
    <citation type="journal article" date="2019" name="Int. J. Syst. Evol. Microbiol.">
        <title>The Global Catalogue of Microorganisms (GCM) 10K type strain sequencing project: providing services to taxonomists for standard genome sequencing and annotation.</title>
        <authorList>
            <consortium name="The Broad Institute Genomics Platform"/>
            <consortium name="The Broad Institute Genome Sequencing Center for Infectious Disease"/>
            <person name="Wu L."/>
            <person name="Ma J."/>
        </authorList>
    </citation>
    <scope>NUCLEOTIDE SEQUENCE [LARGE SCALE GENOMIC DNA]</scope>
    <source>
        <strain evidence="4">JCM 9371</strain>
    </source>
</reference>
<dbReference type="InterPro" id="IPR029058">
    <property type="entry name" value="AB_hydrolase_fold"/>
</dbReference>
<feature type="chain" id="PRO_5046007648" evidence="2">
    <location>
        <begin position="36"/>
        <end position="415"/>
    </location>
</feature>
<keyword evidence="4" id="KW-1185">Reference proteome</keyword>
<feature type="signal peptide" evidence="2">
    <location>
        <begin position="1"/>
        <end position="35"/>
    </location>
</feature>
<sequence length="415" mass="43093">MRPDLPSVRRGTARAVGGTLAAALVAAALAAPARADDPPPAGSVPPDQDPFYSAPANIGSYQPGQIVATRKITPKVGDYASTTDAWQISYRSNDSHMAPNLIVTSLLVPKKAWTGGGARPIVSVQAAEDSTGTQCAPSYGLSSGSVIAGWGSAYSGYLLNKGWAVAMPDHEGPKSVFMGGPQAAHAVLDGIRAVKNFTGAPGIGKSNPWTLNGYSGGAQATGWAAQTQPSYAPDVELKGAAMGGTPADPEAVARFLDGGVFSGFEAAAAASLAAEYPEMNIDPLMNEEGRKALQDAKGKCLTDLLIQFPFKRLAQFSTVPDPLAVPRVQAVLKTNTMGAAAPTTPIFNYHANTDEIVPVGQDDQLVKNWCAKGATVQTVRDAIGEHAAEMLLRNNDTLAFLSDRYAGKPAVNTCS</sequence>
<dbReference type="SUPFAM" id="SSF53474">
    <property type="entry name" value="alpha/beta-Hydrolases"/>
    <property type="match status" value="1"/>
</dbReference>
<dbReference type="Gene3D" id="1.10.260.130">
    <property type="match status" value="1"/>
</dbReference>
<dbReference type="Proteomes" id="UP001597063">
    <property type="component" value="Unassembled WGS sequence"/>
</dbReference>
<name>A0ABW2XG11_9ACTN</name>
<dbReference type="PIRSF" id="PIRSF029171">
    <property type="entry name" value="Esterase_LipA"/>
    <property type="match status" value="1"/>
</dbReference>